<keyword evidence="4" id="KW-0285">Flavoprotein</keyword>
<keyword evidence="10" id="KW-1185">Reference proteome</keyword>
<dbReference type="InterPro" id="IPR023209">
    <property type="entry name" value="DAO"/>
</dbReference>
<comment type="similarity">
    <text evidence="3">Belongs to the DAMOX/DASOX family.</text>
</comment>
<organism evidence="9 10">
    <name type="scientific">Plakobranchus ocellatus</name>
    <dbReference type="NCBI Taxonomy" id="259542"/>
    <lineage>
        <taxon>Eukaryota</taxon>
        <taxon>Metazoa</taxon>
        <taxon>Spiralia</taxon>
        <taxon>Lophotrochozoa</taxon>
        <taxon>Mollusca</taxon>
        <taxon>Gastropoda</taxon>
        <taxon>Heterobranchia</taxon>
        <taxon>Euthyneura</taxon>
        <taxon>Panpulmonata</taxon>
        <taxon>Sacoglossa</taxon>
        <taxon>Placobranchoidea</taxon>
        <taxon>Plakobranchidae</taxon>
        <taxon>Plakobranchus</taxon>
    </lineage>
</organism>
<protein>
    <submittedName>
        <fullName evidence="9">D-aspartate oxidase-like</fullName>
    </submittedName>
</protein>
<comment type="caution">
    <text evidence="9">The sequence shown here is derived from an EMBL/GenBank/DDBJ whole genome shotgun (WGS) entry which is preliminary data.</text>
</comment>
<dbReference type="Gene3D" id="3.40.50.720">
    <property type="entry name" value="NAD(P)-binding Rossmann-like Domain"/>
    <property type="match status" value="2"/>
</dbReference>
<evidence type="ECO:0000313" key="10">
    <source>
        <dbReference type="Proteomes" id="UP000735302"/>
    </source>
</evidence>
<dbReference type="GO" id="GO:0003884">
    <property type="term" value="F:D-amino-acid oxidase activity"/>
    <property type="evidence" value="ECO:0007669"/>
    <property type="project" value="InterPro"/>
</dbReference>
<evidence type="ECO:0000256" key="4">
    <source>
        <dbReference type="ARBA" id="ARBA00022630"/>
    </source>
</evidence>
<sequence length="230" mass="25666">MATRHIAVIGAGAVGLSTALCVQQAVPNAKITLISDKFDEDTTSWGAGGLFRLDLDHHPKEEHGKIRQWATDSWNRYSFLAHSDQAKKSGMFFVAGTVLYNVPKDAGYSLMSELSYDFHKLDGTQLKEMNPNVSHKYGYGFTSLLTHTETYLRWLLRQFLSQGGSVQCRKLTSLTQLEDGFDVVVNCCGLQAVELCQDKSMFPIMGHLIKVTLNIYQTCQPVRNCVSKHA</sequence>
<name>A0AAV4CAJ0_9GAST</name>
<gene>
    <name evidence="9" type="ORF">PoB_005520500</name>
</gene>
<keyword evidence="7" id="KW-0732">Signal</keyword>
<dbReference type="PANTHER" id="PTHR11530">
    <property type="entry name" value="D-AMINO ACID OXIDASE"/>
    <property type="match status" value="1"/>
</dbReference>
<evidence type="ECO:0000256" key="3">
    <source>
        <dbReference type="ARBA" id="ARBA00006730"/>
    </source>
</evidence>
<dbReference type="GO" id="GO:0005782">
    <property type="term" value="C:peroxisomal matrix"/>
    <property type="evidence" value="ECO:0007669"/>
    <property type="project" value="UniProtKB-SubCell"/>
</dbReference>
<keyword evidence="5" id="KW-0274">FAD</keyword>
<evidence type="ECO:0000256" key="7">
    <source>
        <dbReference type="SAM" id="SignalP"/>
    </source>
</evidence>
<accession>A0AAV4CAJ0</accession>
<dbReference type="EMBL" id="BLXT01006082">
    <property type="protein sequence ID" value="GFO28700.1"/>
    <property type="molecule type" value="Genomic_DNA"/>
</dbReference>
<dbReference type="AlphaFoldDB" id="A0AAV4CAJ0"/>
<dbReference type="SUPFAM" id="SSF51971">
    <property type="entry name" value="Nucleotide-binding domain"/>
    <property type="match status" value="1"/>
</dbReference>
<feature type="signal peptide" evidence="7">
    <location>
        <begin position="1"/>
        <end position="19"/>
    </location>
</feature>
<evidence type="ECO:0000313" key="9">
    <source>
        <dbReference type="EMBL" id="GFO28700.1"/>
    </source>
</evidence>
<evidence type="ECO:0000256" key="5">
    <source>
        <dbReference type="ARBA" id="ARBA00022827"/>
    </source>
</evidence>
<keyword evidence="6" id="KW-0560">Oxidoreductase</keyword>
<feature type="chain" id="PRO_5043506503" evidence="7">
    <location>
        <begin position="20"/>
        <end position="230"/>
    </location>
</feature>
<dbReference type="GO" id="GO:0071949">
    <property type="term" value="F:FAD binding"/>
    <property type="evidence" value="ECO:0007669"/>
    <property type="project" value="InterPro"/>
</dbReference>
<evidence type="ECO:0000256" key="1">
    <source>
        <dbReference type="ARBA" id="ARBA00001974"/>
    </source>
</evidence>
<dbReference type="Proteomes" id="UP000735302">
    <property type="component" value="Unassembled WGS sequence"/>
</dbReference>
<proteinExistence type="inferred from homology"/>
<feature type="domain" description="FAD dependent oxidoreductase" evidence="8">
    <location>
        <begin position="6"/>
        <end position="212"/>
    </location>
</feature>
<dbReference type="InterPro" id="IPR006076">
    <property type="entry name" value="FAD-dep_OxRdtase"/>
</dbReference>
<evidence type="ECO:0000259" key="8">
    <source>
        <dbReference type="Pfam" id="PF01266"/>
    </source>
</evidence>
<comment type="cofactor">
    <cofactor evidence="1">
        <name>FAD</name>
        <dbReference type="ChEBI" id="CHEBI:57692"/>
    </cofactor>
</comment>
<comment type="subcellular location">
    <subcellularLocation>
        <location evidence="2">Peroxisome matrix</location>
    </subcellularLocation>
</comment>
<dbReference type="PANTHER" id="PTHR11530:SF11">
    <property type="entry name" value="D-ASPARTATE OXIDASE"/>
    <property type="match status" value="1"/>
</dbReference>
<reference evidence="9 10" key="1">
    <citation type="journal article" date="2021" name="Elife">
        <title>Chloroplast acquisition without the gene transfer in kleptoplastic sea slugs, Plakobranchus ocellatus.</title>
        <authorList>
            <person name="Maeda T."/>
            <person name="Takahashi S."/>
            <person name="Yoshida T."/>
            <person name="Shimamura S."/>
            <person name="Takaki Y."/>
            <person name="Nagai Y."/>
            <person name="Toyoda A."/>
            <person name="Suzuki Y."/>
            <person name="Arimoto A."/>
            <person name="Ishii H."/>
            <person name="Satoh N."/>
            <person name="Nishiyama T."/>
            <person name="Hasebe M."/>
            <person name="Maruyama T."/>
            <person name="Minagawa J."/>
            <person name="Obokata J."/>
            <person name="Shigenobu S."/>
        </authorList>
    </citation>
    <scope>NUCLEOTIDE SEQUENCE [LARGE SCALE GENOMIC DNA]</scope>
</reference>
<dbReference type="GO" id="GO:0019478">
    <property type="term" value="P:D-amino acid catabolic process"/>
    <property type="evidence" value="ECO:0007669"/>
    <property type="project" value="TreeGrafter"/>
</dbReference>
<evidence type="ECO:0000256" key="2">
    <source>
        <dbReference type="ARBA" id="ARBA00004253"/>
    </source>
</evidence>
<dbReference type="Pfam" id="PF01266">
    <property type="entry name" value="DAO"/>
    <property type="match status" value="1"/>
</dbReference>
<evidence type="ECO:0000256" key="6">
    <source>
        <dbReference type="ARBA" id="ARBA00023002"/>
    </source>
</evidence>